<proteinExistence type="predicted"/>
<dbReference type="EMBL" id="MU971335">
    <property type="protein sequence ID" value="KAK9241432.1"/>
    <property type="molecule type" value="Genomic_DNA"/>
</dbReference>
<accession>A0ACC3TEW0</accession>
<name>A0ACC3TEW0_LIPKO</name>
<sequence>MGIQHKLSAFYNKQATSPSTSQLVPSRRRRSALPKESSLAATAYSTSPSSSDSGDLRDARAGRIAVGKVDGQPRRRRSHDDKYPRIGYFHPQSNFIRARFPTPRGPQPKVEAFTTTAGQAAQLSARVPLRRLSGAALSKSAKENVPDSQAGLHGTIKSVLTFGSRKRRRYGHAGEEAKGRRFPMLPPMRFLSGGSLHILDNIGGEEKTKDNEPEIEPVSVVTQPPEDKQSDEMDTTPEDDFDTEEAIARFNIIAAAPVIRPNAVQKHDDVPSLWRRLSQKGRISPSDQLNPNYDPPVKFNLPSPTMLNTYDLTSGFVNIPVASADGSAASRNVNTILLSTVSNNDISDDDFLVESPKSRNSKLERGGPGYSPSRKLSHMSNIIHCASMTIRAKARQHRAGNSSVIQGMRNGNGDTGPGTNKIGDITGTTSSETSEPIVSCEVSKLSGRSGSLKGPNRNVYSEDGSFLRKLRSRVLAFVTPRSQRPLIRKAKPDEPVAVQIEPLYSTIDNKSGDNACIDEHKPKYDDKLKKGDPASASASQVRVTDAPVIDTSNLSPSDWEQMTPGTQTTFVASPTADLPKLTGTVRFNKLVEIMGEEDSFVIVEPPIVHTPTGDDLSVEEVAQQQACLPMANAPDPIHSPIATVSDSGSTLVSPRPL</sequence>
<organism evidence="1 2">
    <name type="scientific">Lipomyces kononenkoae</name>
    <name type="common">Yeast</name>
    <dbReference type="NCBI Taxonomy" id="34357"/>
    <lineage>
        <taxon>Eukaryota</taxon>
        <taxon>Fungi</taxon>
        <taxon>Dikarya</taxon>
        <taxon>Ascomycota</taxon>
        <taxon>Saccharomycotina</taxon>
        <taxon>Lipomycetes</taxon>
        <taxon>Lipomycetales</taxon>
        <taxon>Lipomycetaceae</taxon>
        <taxon>Lipomyces</taxon>
    </lineage>
</organism>
<evidence type="ECO:0000313" key="1">
    <source>
        <dbReference type="EMBL" id="KAK9241432.1"/>
    </source>
</evidence>
<protein>
    <submittedName>
        <fullName evidence="1">Uncharacterized protein</fullName>
    </submittedName>
</protein>
<evidence type="ECO:0000313" key="2">
    <source>
        <dbReference type="Proteomes" id="UP001433508"/>
    </source>
</evidence>
<dbReference type="Proteomes" id="UP001433508">
    <property type="component" value="Unassembled WGS sequence"/>
</dbReference>
<keyword evidence="2" id="KW-1185">Reference proteome</keyword>
<gene>
    <name evidence="1" type="ORF">V1525DRAFT_393132</name>
</gene>
<reference evidence="2" key="1">
    <citation type="journal article" date="2024" name="Front. Bioeng. Biotechnol.">
        <title>Genome-scale model development and genomic sequencing of the oleaginous clade Lipomyces.</title>
        <authorList>
            <person name="Czajka J.J."/>
            <person name="Han Y."/>
            <person name="Kim J."/>
            <person name="Mondo S.J."/>
            <person name="Hofstad B.A."/>
            <person name="Robles A."/>
            <person name="Haridas S."/>
            <person name="Riley R."/>
            <person name="LaButti K."/>
            <person name="Pangilinan J."/>
            <person name="Andreopoulos W."/>
            <person name="Lipzen A."/>
            <person name="Yan J."/>
            <person name="Wang M."/>
            <person name="Ng V."/>
            <person name="Grigoriev I.V."/>
            <person name="Spatafora J.W."/>
            <person name="Magnuson J.K."/>
            <person name="Baker S.E."/>
            <person name="Pomraning K.R."/>
        </authorList>
    </citation>
    <scope>NUCLEOTIDE SEQUENCE [LARGE SCALE GENOMIC DNA]</scope>
    <source>
        <strain evidence="2">CBS 7786</strain>
    </source>
</reference>
<comment type="caution">
    <text evidence="1">The sequence shown here is derived from an EMBL/GenBank/DDBJ whole genome shotgun (WGS) entry which is preliminary data.</text>
</comment>